<proteinExistence type="predicted"/>
<feature type="region of interest" description="Disordered" evidence="1">
    <location>
        <begin position="123"/>
        <end position="153"/>
    </location>
</feature>
<dbReference type="EMBL" id="JAANQT010006433">
    <property type="protein sequence ID" value="KAG1291427.1"/>
    <property type="molecule type" value="Genomic_DNA"/>
</dbReference>
<dbReference type="Proteomes" id="UP000716291">
    <property type="component" value="Unassembled WGS sequence"/>
</dbReference>
<gene>
    <name evidence="3" type="ORF">G6F64_013796</name>
</gene>
<feature type="domain" description="Retrotransposon gag" evidence="2">
    <location>
        <begin position="8"/>
        <end position="93"/>
    </location>
</feature>
<keyword evidence="4" id="KW-1185">Reference proteome</keyword>
<evidence type="ECO:0000313" key="4">
    <source>
        <dbReference type="Proteomes" id="UP000716291"/>
    </source>
</evidence>
<protein>
    <recommendedName>
        <fullName evidence="2">Retrotransposon gag domain-containing protein</fullName>
    </recommendedName>
</protein>
<evidence type="ECO:0000256" key="1">
    <source>
        <dbReference type="SAM" id="MobiDB-lite"/>
    </source>
</evidence>
<evidence type="ECO:0000259" key="2">
    <source>
        <dbReference type="Pfam" id="PF03732"/>
    </source>
</evidence>
<sequence>MVKEARWQGDALLWWNRVKQGTFAPNTWVSFRSSFIKEFCPKNTEQTARDKLAVLQQHFTVSQYISEFRTLQLQIQDMSSGDALDRFVRGLQPGLRVSVRSRFPDSLESAESMALAIESATNESCGVTSTKSTATHAQPHRVPSSKVSPCTKG</sequence>
<dbReference type="InterPro" id="IPR005162">
    <property type="entry name" value="Retrotrans_gag_dom"/>
</dbReference>
<organism evidence="3 4">
    <name type="scientific">Rhizopus oryzae</name>
    <name type="common">Mucormycosis agent</name>
    <name type="synonym">Rhizopus arrhizus var. delemar</name>
    <dbReference type="NCBI Taxonomy" id="64495"/>
    <lineage>
        <taxon>Eukaryota</taxon>
        <taxon>Fungi</taxon>
        <taxon>Fungi incertae sedis</taxon>
        <taxon>Mucoromycota</taxon>
        <taxon>Mucoromycotina</taxon>
        <taxon>Mucoromycetes</taxon>
        <taxon>Mucorales</taxon>
        <taxon>Mucorineae</taxon>
        <taxon>Rhizopodaceae</taxon>
        <taxon>Rhizopus</taxon>
    </lineage>
</organism>
<accession>A0A9P6WUN3</accession>
<dbReference type="Pfam" id="PF03732">
    <property type="entry name" value="Retrotrans_gag"/>
    <property type="match status" value="1"/>
</dbReference>
<dbReference type="AlphaFoldDB" id="A0A9P6WUN3"/>
<comment type="caution">
    <text evidence="3">The sequence shown here is derived from an EMBL/GenBank/DDBJ whole genome shotgun (WGS) entry which is preliminary data.</text>
</comment>
<feature type="compositionally biased region" description="Polar residues" evidence="1">
    <location>
        <begin position="123"/>
        <end position="136"/>
    </location>
</feature>
<evidence type="ECO:0000313" key="3">
    <source>
        <dbReference type="EMBL" id="KAG1291427.1"/>
    </source>
</evidence>
<reference evidence="3" key="1">
    <citation type="journal article" date="2020" name="Microb. Genom.">
        <title>Genetic diversity of clinical and environmental Mucorales isolates obtained from an investigation of mucormycosis cases among solid organ transplant recipients.</title>
        <authorList>
            <person name="Nguyen M.H."/>
            <person name="Kaul D."/>
            <person name="Muto C."/>
            <person name="Cheng S.J."/>
            <person name="Richter R.A."/>
            <person name="Bruno V.M."/>
            <person name="Liu G."/>
            <person name="Beyhan S."/>
            <person name="Sundermann A.J."/>
            <person name="Mounaud S."/>
            <person name="Pasculle A.W."/>
            <person name="Nierman W.C."/>
            <person name="Driscoll E."/>
            <person name="Cumbie R."/>
            <person name="Clancy C.J."/>
            <person name="Dupont C.L."/>
        </authorList>
    </citation>
    <scope>NUCLEOTIDE SEQUENCE</scope>
    <source>
        <strain evidence="3">GL11</strain>
    </source>
</reference>
<name>A0A9P6WUN3_RHIOR</name>